<keyword evidence="5" id="KW-1185">Reference proteome</keyword>
<dbReference type="Pfam" id="PF00440">
    <property type="entry name" value="TetR_N"/>
    <property type="match status" value="1"/>
</dbReference>
<reference evidence="4" key="1">
    <citation type="submission" date="2022-07" db="EMBL/GenBank/DDBJ databases">
        <title>FELIX.</title>
        <authorList>
            <person name="Wan K.H."/>
            <person name="Park S."/>
            <person name="Lawrence Q."/>
            <person name="Eichenberger J.P."/>
            <person name="Booth B.W."/>
            <person name="Piaggio A.J."/>
            <person name="Chandler J.C."/>
            <person name="Franklin A.B."/>
            <person name="Celniker S.E."/>
        </authorList>
    </citation>
    <scope>NUCLEOTIDE SEQUENCE</scope>
    <source>
        <strain evidence="4">QA-1986 374</strain>
    </source>
</reference>
<dbReference type="PANTHER" id="PTHR30328:SF54">
    <property type="entry name" value="HTH-TYPE TRANSCRIPTIONAL REPRESSOR SCO4008"/>
    <property type="match status" value="1"/>
</dbReference>
<dbReference type="PROSITE" id="PS50977">
    <property type="entry name" value="HTH_TETR_2"/>
    <property type="match status" value="1"/>
</dbReference>
<dbReference type="SUPFAM" id="SSF46689">
    <property type="entry name" value="Homeodomain-like"/>
    <property type="match status" value="1"/>
</dbReference>
<evidence type="ECO:0000256" key="1">
    <source>
        <dbReference type="ARBA" id="ARBA00023125"/>
    </source>
</evidence>
<dbReference type="InterPro" id="IPR001647">
    <property type="entry name" value="HTH_TetR"/>
</dbReference>
<gene>
    <name evidence="4" type="ORF">NP439_22145</name>
</gene>
<accession>A0ABY5JQW2</accession>
<evidence type="ECO:0000259" key="3">
    <source>
        <dbReference type="PROSITE" id="PS50977"/>
    </source>
</evidence>
<name>A0ABY5JQW2_9BACI</name>
<dbReference type="PANTHER" id="PTHR30328">
    <property type="entry name" value="TRANSCRIPTIONAL REPRESSOR"/>
    <property type="match status" value="1"/>
</dbReference>
<evidence type="ECO:0000256" key="2">
    <source>
        <dbReference type="PROSITE-ProRule" id="PRU00335"/>
    </source>
</evidence>
<feature type="DNA-binding region" description="H-T-H motif" evidence="2">
    <location>
        <begin position="23"/>
        <end position="42"/>
    </location>
</feature>
<keyword evidence="1 2" id="KW-0238">DNA-binding</keyword>
<dbReference type="Gene3D" id="1.10.357.10">
    <property type="entry name" value="Tetracycline Repressor, domain 2"/>
    <property type="match status" value="1"/>
</dbReference>
<proteinExistence type="predicted"/>
<dbReference type="InterPro" id="IPR050109">
    <property type="entry name" value="HTH-type_TetR-like_transc_reg"/>
</dbReference>
<evidence type="ECO:0000313" key="5">
    <source>
        <dbReference type="Proteomes" id="UP001059773"/>
    </source>
</evidence>
<dbReference type="RefSeq" id="WP_256707909.1">
    <property type="nucleotide sequence ID" value="NZ_CP101914.1"/>
</dbReference>
<evidence type="ECO:0000313" key="4">
    <source>
        <dbReference type="EMBL" id="UUI02705.1"/>
    </source>
</evidence>
<dbReference type="Proteomes" id="UP001059773">
    <property type="component" value="Chromosome"/>
</dbReference>
<organism evidence="4 5">
    <name type="scientific">Oceanobacillus jeddahense</name>
    <dbReference type="NCBI Taxonomy" id="1462527"/>
    <lineage>
        <taxon>Bacteria</taxon>
        <taxon>Bacillati</taxon>
        <taxon>Bacillota</taxon>
        <taxon>Bacilli</taxon>
        <taxon>Bacillales</taxon>
        <taxon>Bacillaceae</taxon>
        <taxon>Oceanobacillus</taxon>
    </lineage>
</organism>
<dbReference type="InterPro" id="IPR009057">
    <property type="entry name" value="Homeodomain-like_sf"/>
</dbReference>
<sequence>MTKEKILKAAINQYSIHNYHGATMKKIADEVNIKPASIYFFYKNKEELFLAAFKWILESHFNYIRNIVDEVSNQSILTIYQTIIQKTIAYHRERQNETNAYISLVNSPPVGIKPFLHDHMQRFDTWMEQTLIGKMQTEYPDISKEKAMRLTKQFLIIMDGLFWEINLYEKEELDKQMEYAISMMACLLREELK</sequence>
<protein>
    <submittedName>
        <fullName evidence="4">TetR/AcrR family transcriptional regulator</fullName>
    </submittedName>
</protein>
<dbReference type="Gene3D" id="1.10.10.60">
    <property type="entry name" value="Homeodomain-like"/>
    <property type="match status" value="1"/>
</dbReference>
<dbReference type="EMBL" id="CP101914">
    <property type="protein sequence ID" value="UUI02705.1"/>
    <property type="molecule type" value="Genomic_DNA"/>
</dbReference>
<feature type="domain" description="HTH tetR-type" evidence="3">
    <location>
        <begin position="1"/>
        <end position="60"/>
    </location>
</feature>